<dbReference type="EMBL" id="CCKQ01007375">
    <property type="protein sequence ID" value="CDW78733.1"/>
    <property type="molecule type" value="Genomic_DNA"/>
</dbReference>
<dbReference type="Proteomes" id="UP000039865">
    <property type="component" value="Unassembled WGS sequence"/>
</dbReference>
<protein>
    <submittedName>
        <fullName evidence="1">Macronuclear development protein 3</fullName>
    </submittedName>
</protein>
<gene>
    <name evidence="1" type="primary">Contig10269.g10955</name>
    <name evidence="1" type="ORF">STYLEM_7717</name>
</gene>
<dbReference type="InterPro" id="IPR015915">
    <property type="entry name" value="Kelch-typ_b-propeller"/>
</dbReference>
<organism evidence="1 2">
    <name type="scientific">Stylonychia lemnae</name>
    <name type="common">Ciliate</name>
    <dbReference type="NCBI Taxonomy" id="5949"/>
    <lineage>
        <taxon>Eukaryota</taxon>
        <taxon>Sar</taxon>
        <taxon>Alveolata</taxon>
        <taxon>Ciliophora</taxon>
        <taxon>Intramacronucleata</taxon>
        <taxon>Spirotrichea</taxon>
        <taxon>Stichotrichia</taxon>
        <taxon>Sporadotrichida</taxon>
        <taxon>Oxytrichidae</taxon>
        <taxon>Stylonychinae</taxon>
        <taxon>Stylonychia</taxon>
    </lineage>
</organism>
<dbReference type="InterPro" id="IPR011043">
    <property type="entry name" value="Gal_Oxase/kelch_b-propeller"/>
</dbReference>
<keyword evidence="2" id="KW-1185">Reference proteome</keyword>
<accession>A0A078ACZ8</accession>
<evidence type="ECO:0000313" key="1">
    <source>
        <dbReference type="EMBL" id="CDW78733.1"/>
    </source>
</evidence>
<sequence length="374" mass="43448">MENNSKILGKRILSSLSISTIFSYFDVKEVIQFQSLSKYLYQTGVPRSIFECPTIYLQICAFDETYQNLTVYDPEIQMVQRYPLNNDFRSEFLKGIDIYSINTTQMPNGKFYIVVSLQKKSGNRELMILSLSNKDMIIKKEYTATKIFHINGAVTSSINSIFVSGSQVGKTKSCSLVRFQSDQVIVKNLPELQFGRYNHSMTIKNQRYLYVFGGTFTQDHIYSNSPIIERLDLTRGKQWHIIHLQFRHQLHHITTNLNYTCLVPFNQNEILIFGKDQATQMPVSIMFEEDTQLCRNLQFFNIDQRYIPIATQMRFLGSQPLIFNGLQQGHQDMYLFDQRVAYLIRLSIKGQNVRSSIISTADSQKILFNRTKGE</sequence>
<reference evidence="1 2" key="1">
    <citation type="submission" date="2014-06" db="EMBL/GenBank/DDBJ databases">
        <authorList>
            <person name="Swart Estienne"/>
        </authorList>
    </citation>
    <scope>NUCLEOTIDE SEQUENCE [LARGE SCALE GENOMIC DNA]</scope>
    <source>
        <strain evidence="1 2">130c</strain>
    </source>
</reference>
<dbReference type="Gene3D" id="2.120.10.80">
    <property type="entry name" value="Kelch-type beta propeller"/>
    <property type="match status" value="1"/>
</dbReference>
<dbReference type="SUPFAM" id="SSF50965">
    <property type="entry name" value="Galactose oxidase, central domain"/>
    <property type="match status" value="1"/>
</dbReference>
<dbReference type="AlphaFoldDB" id="A0A078ACZ8"/>
<name>A0A078ACZ8_STYLE</name>
<proteinExistence type="predicted"/>
<dbReference type="InParanoid" id="A0A078ACZ8"/>
<evidence type="ECO:0000313" key="2">
    <source>
        <dbReference type="Proteomes" id="UP000039865"/>
    </source>
</evidence>